<name>A0AAW0DST3_9AGAR</name>
<dbReference type="Gene3D" id="3.80.10.10">
    <property type="entry name" value="Ribonuclease Inhibitor"/>
    <property type="match status" value="1"/>
</dbReference>
<protein>
    <submittedName>
        <fullName evidence="1">F-box domain-containing protein</fullName>
    </submittedName>
</protein>
<reference evidence="1 2" key="1">
    <citation type="journal article" date="2024" name="J Genomics">
        <title>Draft genome sequencing and assembly of Favolaschia claudopus CIRM-BRFM 2984 isolated from oak limbs.</title>
        <authorList>
            <person name="Navarro D."/>
            <person name="Drula E."/>
            <person name="Chaduli D."/>
            <person name="Cazenave R."/>
            <person name="Ahrendt S."/>
            <person name="Wang J."/>
            <person name="Lipzen A."/>
            <person name="Daum C."/>
            <person name="Barry K."/>
            <person name="Grigoriev I.V."/>
            <person name="Favel A."/>
            <person name="Rosso M.N."/>
            <person name="Martin F."/>
        </authorList>
    </citation>
    <scope>NUCLEOTIDE SEQUENCE [LARGE SCALE GENOMIC DNA]</scope>
    <source>
        <strain evidence="1 2">CIRM-BRFM 2984</strain>
    </source>
</reference>
<evidence type="ECO:0000313" key="2">
    <source>
        <dbReference type="Proteomes" id="UP001362999"/>
    </source>
</evidence>
<organism evidence="1 2">
    <name type="scientific">Favolaschia claudopus</name>
    <dbReference type="NCBI Taxonomy" id="2862362"/>
    <lineage>
        <taxon>Eukaryota</taxon>
        <taxon>Fungi</taxon>
        <taxon>Dikarya</taxon>
        <taxon>Basidiomycota</taxon>
        <taxon>Agaricomycotina</taxon>
        <taxon>Agaricomycetes</taxon>
        <taxon>Agaricomycetidae</taxon>
        <taxon>Agaricales</taxon>
        <taxon>Marasmiineae</taxon>
        <taxon>Mycenaceae</taxon>
        <taxon>Favolaschia</taxon>
    </lineage>
</organism>
<proteinExistence type="predicted"/>
<sequence>MHRSNSKIWVMAQVQRILDTVAELRPQKAAAQARIDAYKYPVLTLPNEITTEIFLQFLPTYPLCSEMTGFYSPTLLTHICSQWRDIALSIPQLWRAIYLPRSHVGIDHLLDAWLTRSGCCPLSLDVVLPFEEYMTAPWSSALSNLISQRTRWEHLTVTVGDSDPGSFTYHSLLDGSMPILCHLRLDFLDIMTVLKVKSAPLLRSAILSHDACTGVELPWQQLTSLSMYWCFLDEISTILQRTPSLVYCKLFISNQDLDNDALPEIRLPHLDSLVVDIDIGVADNRIIRSLVTPALRHLEVSERSLGENRLQTLSFFISNSTCTLDRLCIMYDHSGISIPLDRYHTLVPAATCISASKIG</sequence>
<feature type="non-terminal residue" evidence="1">
    <location>
        <position position="359"/>
    </location>
</feature>
<evidence type="ECO:0000313" key="1">
    <source>
        <dbReference type="EMBL" id="KAK7055847.1"/>
    </source>
</evidence>
<dbReference type="AlphaFoldDB" id="A0AAW0DST3"/>
<dbReference type="Proteomes" id="UP001362999">
    <property type="component" value="Unassembled WGS sequence"/>
</dbReference>
<dbReference type="InterPro" id="IPR032675">
    <property type="entry name" value="LRR_dom_sf"/>
</dbReference>
<comment type="caution">
    <text evidence="1">The sequence shown here is derived from an EMBL/GenBank/DDBJ whole genome shotgun (WGS) entry which is preliminary data.</text>
</comment>
<keyword evidence="2" id="KW-1185">Reference proteome</keyword>
<dbReference type="EMBL" id="JAWWNJ010000005">
    <property type="protein sequence ID" value="KAK7055847.1"/>
    <property type="molecule type" value="Genomic_DNA"/>
</dbReference>
<accession>A0AAW0DST3</accession>
<dbReference type="Gene3D" id="1.20.1280.50">
    <property type="match status" value="1"/>
</dbReference>
<gene>
    <name evidence="1" type="ORF">R3P38DRAFT_2682338</name>
</gene>